<sequence length="597" mass="67311">MFIKSKEGRRKCDMLLRLNVEAEFESSALSKLDDSNRASYNYYLARVKERESQCISDLDTKRLGFDICQDDVGQWAVRPGTSSAYEGFDDFSGLAASSTDRSLFTYSRESESLVKYQITTGQFSTLFSDPNKVPIADYYGITLIDDDTTLYLTCSSPKSLLDDEIEDIDDEKPVCGLLRYTINDDFLERPFKEFGISPISLCNYNNTIYIADPDAQTVWTYKHPEKKISKEDEVLPKPWLNVSNSRIRRPVSISASESYIWILDLESPILYRCTPDITNPECIRLETALFEDSSEIAARPNDAGVFVFDTESIKLHIVDNPEGNLVTLAEGPKVATASGSAISKFSAHVFDNILYFITDADDGSIWRLDNVHQFETPDIDLDTISTDQLITYNIITTWMACDDNLVESRLVPQTYADMIDYAKSYCLRAGLSFQAIFSLNFFNLTQAISYAASASKQGCASLKTQQTLCDAVANNPPYLCEHNSKPPLFDVLANAFANTELLFIAIIFFSAAALTCISHYYNFHPPPAALLSQSNFREKEEVATKQPFEQEDLEIRVALLEKKLFMSSRESAEQCNEDGHHILVEKEHAIHEKESEV</sequence>
<organism evidence="3">
    <name type="scientific">Aureoumbra lagunensis</name>
    <dbReference type="NCBI Taxonomy" id="44058"/>
    <lineage>
        <taxon>Eukaryota</taxon>
        <taxon>Sar</taxon>
        <taxon>Stramenopiles</taxon>
        <taxon>Ochrophyta</taxon>
        <taxon>Pelagophyceae</taxon>
        <taxon>Pelagomonadales</taxon>
        <taxon>Aureoumbra</taxon>
    </lineage>
</organism>
<evidence type="ECO:0000313" key="3">
    <source>
        <dbReference type="EMBL" id="CAE0364888.1"/>
    </source>
</evidence>
<feature type="transmembrane region" description="Helical" evidence="1">
    <location>
        <begin position="501"/>
        <end position="521"/>
    </location>
</feature>
<name>A0A6S8C7R7_9STRA</name>
<keyword evidence="1" id="KW-1133">Transmembrane helix</keyword>
<proteinExistence type="predicted"/>
<dbReference type="EMBL" id="HBIJ01008007">
    <property type="protein sequence ID" value="CAE0364887.1"/>
    <property type="molecule type" value="Transcribed_RNA"/>
</dbReference>
<dbReference type="AlphaFoldDB" id="A0A6S8C7R7"/>
<evidence type="ECO:0000313" key="2">
    <source>
        <dbReference type="EMBL" id="CAE0364887.1"/>
    </source>
</evidence>
<dbReference type="SUPFAM" id="SSF50969">
    <property type="entry name" value="YVTN repeat-like/Quinoprotein amine dehydrogenase"/>
    <property type="match status" value="1"/>
</dbReference>
<protein>
    <submittedName>
        <fullName evidence="3">Uncharacterized protein</fullName>
    </submittedName>
</protein>
<dbReference type="EMBL" id="HBIJ01008008">
    <property type="protein sequence ID" value="CAE0364888.1"/>
    <property type="molecule type" value="Transcribed_RNA"/>
</dbReference>
<gene>
    <name evidence="2" type="ORF">ALAG00032_LOCUS5629</name>
    <name evidence="3" type="ORF">ALAG00032_LOCUS5630</name>
</gene>
<dbReference type="InterPro" id="IPR011044">
    <property type="entry name" value="Quino_amine_DH_bsu"/>
</dbReference>
<keyword evidence="1" id="KW-0812">Transmembrane</keyword>
<evidence type="ECO:0000256" key="1">
    <source>
        <dbReference type="SAM" id="Phobius"/>
    </source>
</evidence>
<reference evidence="3" key="1">
    <citation type="submission" date="2021-01" db="EMBL/GenBank/DDBJ databases">
        <authorList>
            <person name="Corre E."/>
            <person name="Pelletier E."/>
            <person name="Niang G."/>
            <person name="Scheremetjew M."/>
            <person name="Finn R."/>
            <person name="Kale V."/>
            <person name="Holt S."/>
            <person name="Cochrane G."/>
            <person name="Meng A."/>
            <person name="Brown T."/>
            <person name="Cohen L."/>
        </authorList>
    </citation>
    <scope>NUCLEOTIDE SEQUENCE</scope>
    <source>
        <strain evidence="3">CCMP1510</strain>
    </source>
</reference>
<accession>A0A6S8C7R7</accession>
<keyword evidence="1" id="KW-0472">Membrane</keyword>